<evidence type="ECO:0000256" key="7">
    <source>
        <dbReference type="ARBA" id="ARBA00023136"/>
    </source>
</evidence>
<keyword evidence="7 8" id="KW-0472">Membrane</keyword>
<dbReference type="GO" id="GO:0005525">
    <property type="term" value="F:GTP binding"/>
    <property type="evidence" value="ECO:0007669"/>
    <property type="project" value="InterPro"/>
</dbReference>
<dbReference type="PROSITE" id="PS51257">
    <property type="entry name" value="PROKAR_LIPOPROTEIN"/>
    <property type="match status" value="1"/>
</dbReference>
<dbReference type="InterPro" id="IPR004396">
    <property type="entry name" value="ATPase_YchF/OLA1"/>
</dbReference>
<evidence type="ECO:0000256" key="3">
    <source>
        <dbReference type="ARBA" id="ARBA00022723"/>
    </source>
</evidence>
<accession>A0A7R9ME60</accession>
<keyword evidence="5" id="KW-0067">ATP-binding</keyword>
<dbReference type="InterPro" id="IPR006073">
    <property type="entry name" value="GTP-bd"/>
</dbReference>
<dbReference type="GO" id="GO:0005737">
    <property type="term" value="C:cytoplasm"/>
    <property type="evidence" value="ECO:0007669"/>
    <property type="project" value="TreeGrafter"/>
</dbReference>
<dbReference type="InterPro" id="IPR012675">
    <property type="entry name" value="Beta-grasp_dom_sf"/>
</dbReference>
<keyword evidence="6 8" id="KW-1133">Transmembrane helix</keyword>
<feature type="domain" description="OBG-type G" evidence="9">
    <location>
        <begin position="3"/>
        <end position="257"/>
    </location>
</feature>
<evidence type="ECO:0000313" key="11">
    <source>
        <dbReference type="Proteomes" id="UP000728032"/>
    </source>
</evidence>
<proteinExistence type="predicted"/>
<reference evidence="10" key="1">
    <citation type="submission" date="2020-11" db="EMBL/GenBank/DDBJ databases">
        <authorList>
            <person name="Tran Van P."/>
        </authorList>
    </citation>
    <scope>NUCLEOTIDE SEQUENCE</scope>
</reference>
<dbReference type="GO" id="GO:0005524">
    <property type="term" value="F:ATP binding"/>
    <property type="evidence" value="ECO:0007669"/>
    <property type="project" value="UniProtKB-KW"/>
</dbReference>
<feature type="transmembrane region" description="Helical" evidence="8">
    <location>
        <begin position="369"/>
        <end position="388"/>
    </location>
</feature>
<evidence type="ECO:0000256" key="5">
    <source>
        <dbReference type="ARBA" id="ARBA00022840"/>
    </source>
</evidence>
<dbReference type="InterPro" id="IPR011701">
    <property type="entry name" value="MFS"/>
</dbReference>
<sequence length="486" mass="54477">MTLKCGIVGLPNVGKSTLFNALTASCAAEAANYPFCTIEPNSGIVSVPDERLHKLSSIVGSSKIIPTYIEFVDIAGLVKGASKGEGLGNKFLSHIREVDAIIHVLRCFEDIDITHVYNKIDPLNDAEIIETELILADLESVQKRLANSEKRLKSNDKTLQEQINLLNELSQILAKGKPARELTGLYDQETLNQLQLLTLKPVLYVCNVLEQYALSGNKFTKMIEEKTQKEDAQYVIISSKIEAEIATLENEEEKKEFLSTIGLIETGLKAEIATLENEEEKKEFLSTIGLIETGLIGPKEAHAWTFKNGTTAAQGAGIIHTDFEKGSEVKAKEMGKLRLEGKDYKMQDGFAFGILSLGRFSDIWGRRPIILFGLLIYIISSISSIFVINIKMLMILRFCQAFGASVGSVIGQAMARDSYQGSQNYDYSSYWINNCWIYSRIFKLEIYFCISKCNTIILWEASFFVKYINVKFNREYYTCNIILLAF</sequence>
<dbReference type="EMBL" id="OC929373">
    <property type="protein sequence ID" value="CAD7658230.1"/>
    <property type="molecule type" value="Genomic_DNA"/>
</dbReference>
<evidence type="ECO:0000256" key="4">
    <source>
        <dbReference type="ARBA" id="ARBA00022741"/>
    </source>
</evidence>
<dbReference type="GO" id="GO:0016020">
    <property type="term" value="C:membrane"/>
    <property type="evidence" value="ECO:0007669"/>
    <property type="project" value="UniProtKB-SubCell"/>
</dbReference>
<keyword evidence="2 8" id="KW-0812">Transmembrane</keyword>
<dbReference type="SUPFAM" id="SSF103473">
    <property type="entry name" value="MFS general substrate transporter"/>
    <property type="match status" value="1"/>
</dbReference>
<evidence type="ECO:0000259" key="9">
    <source>
        <dbReference type="PROSITE" id="PS51710"/>
    </source>
</evidence>
<dbReference type="InterPro" id="IPR023192">
    <property type="entry name" value="TGS-like_dom_sf"/>
</dbReference>
<feature type="non-terminal residue" evidence="10">
    <location>
        <position position="486"/>
    </location>
</feature>
<dbReference type="Gene3D" id="3.10.20.30">
    <property type="match status" value="1"/>
</dbReference>
<evidence type="ECO:0000313" key="10">
    <source>
        <dbReference type="EMBL" id="CAD7658230.1"/>
    </source>
</evidence>
<dbReference type="PROSITE" id="PS00216">
    <property type="entry name" value="SUGAR_TRANSPORT_1"/>
    <property type="match status" value="1"/>
</dbReference>
<dbReference type="GO" id="GO:0016887">
    <property type="term" value="F:ATP hydrolysis activity"/>
    <property type="evidence" value="ECO:0007669"/>
    <property type="project" value="InterPro"/>
</dbReference>
<dbReference type="EMBL" id="CAJPVJ010014548">
    <property type="protein sequence ID" value="CAG2175416.1"/>
    <property type="molecule type" value="Genomic_DNA"/>
</dbReference>
<dbReference type="Gene3D" id="1.10.150.300">
    <property type="entry name" value="TGS-like domain"/>
    <property type="match status" value="1"/>
</dbReference>
<dbReference type="GO" id="GO:0046872">
    <property type="term" value="F:metal ion binding"/>
    <property type="evidence" value="ECO:0007669"/>
    <property type="project" value="UniProtKB-KW"/>
</dbReference>
<dbReference type="InterPro" id="IPR031167">
    <property type="entry name" value="G_OBG"/>
</dbReference>
<protein>
    <recommendedName>
        <fullName evidence="9">OBG-type G domain-containing protein</fullName>
    </recommendedName>
</protein>
<dbReference type="Gene3D" id="1.20.1720.10">
    <property type="entry name" value="Multidrug resistance protein D"/>
    <property type="match status" value="1"/>
</dbReference>
<dbReference type="PROSITE" id="PS51710">
    <property type="entry name" value="G_OBG"/>
    <property type="match status" value="1"/>
</dbReference>
<keyword evidence="3" id="KW-0479">Metal-binding</keyword>
<evidence type="ECO:0000256" key="8">
    <source>
        <dbReference type="SAM" id="Phobius"/>
    </source>
</evidence>
<dbReference type="AlphaFoldDB" id="A0A7R9ME60"/>
<dbReference type="Pfam" id="PF01926">
    <property type="entry name" value="MMR_HSR1"/>
    <property type="match status" value="1"/>
</dbReference>
<dbReference type="CDD" id="cd01900">
    <property type="entry name" value="YchF"/>
    <property type="match status" value="1"/>
</dbReference>
<dbReference type="NCBIfam" id="TIGR00092">
    <property type="entry name" value="redox-regulated ATPase YchF"/>
    <property type="match status" value="1"/>
</dbReference>
<dbReference type="PRINTS" id="PR00326">
    <property type="entry name" value="GTP1OBG"/>
</dbReference>
<dbReference type="InterPro" id="IPR005829">
    <property type="entry name" value="Sugar_transporter_CS"/>
</dbReference>
<dbReference type="PANTHER" id="PTHR23305">
    <property type="entry name" value="OBG GTPASE FAMILY"/>
    <property type="match status" value="1"/>
</dbReference>
<dbReference type="Pfam" id="PF07690">
    <property type="entry name" value="MFS_1"/>
    <property type="match status" value="1"/>
</dbReference>
<keyword evidence="4" id="KW-0547">Nucleotide-binding</keyword>
<dbReference type="InterPro" id="IPR012676">
    <property type="entry name" value="TGS-like"/>
</dbReference>
<dbReference type="SUPFAM" id="SSF52540">
    <property type="entry name" value="P-loop containing nucleoside triphosphate hydrolases"/>
    <property type="match status" value="1"/>
</dbReference>
<organism evidence="10">
    <name type="scientific">Oppiella nova</name>
    <dbReference type="NCBI Taxonomy" id="334625"/>
    <lineage>
        <taxon>Eukaryota</taxon>
        <taxon>Metazoa</taxon>
        <taxon>Ecdysozoa</taxon>
        <taxon>Arthropoda</taxon>
        <taxon>Chelicerata</taxon>
        <taxon>Arachnida</taxon>
        <taxon>Acari</taxon>
        <taxon>Acariformes</taxon>
        <taxon>Sarcoptiformes</taxon>
        <taxon>Oribatida</taxon>
        <taxon>Brachypylina</taxon>
        <taxon>Oppioidea</taxon>
        <taxon>Oppiidae</taxon>
        <taxon>Oppiella</taxon>
    </lineage>
</organism>
<comment type="subcellular location">
    <subcellularLocation>
        <location evidence="1">Membrane</location>
        <topology evidence="1">Multi-pass membrane protein</topology>
    </subcellularLocation>
</comment>
<dbReference type="InterPro" id="IPR041706">
    <property type="entry name" value="YchF_N"/>
</dbReference>
<dbReference type="InterPro" id="IPR036259">
    <property type="entry name" value="MFS_trans_sf"/>
</dbReference>
<keyword evidence="11" id="KW-1185">Reference proteome</keyword>
<dbReference type="InterPro" id="IPR027417">
    <property type="entry name" value="P-loop_NTPase"/>
</dbReference>
<evidence type="ECO:0000256" key="2">
    <source>
        <dbReference type="ARBA" id="ARBA00022692"/>
    </source>
</evidence>
<dbReference type="GO" id="GO:0022857">
    <property type="term" value="F:transmembrane transporter activity"/>
    <property type="evidence" value="ECO:0007669"/>
    <property type="project" value="InterPro"/>
</dbReference>
<dbReference type="Proteomes" id="UP000728032">
    <property type="component" value="Unassembled WGS sequence"/>
</dbReference>
<dbReference type="SUPFAM" id="SSF81271">
    <property type="entry name" value="TGS-like"/>
    <property type="match status" value="1"/>
</dbReference>
<evidence type="ECO:0000256" key="6">
    <source>
        <dbReference type="ARBA" id="ARBA00022989"/>
    </source>
</evidence>
<gene>
    <name evidence="10" type="ORF">ONB1V03_LOCUS14853</name>
</gene>
<name>A0A7R9ME60_9ACAR</name>
<dbReference type="OrthoDB" id="424823at2759"/>
<dbReference type="FunFam" id="1.10.150.300:FF:000001">
    <property type="entry name" value="Ribosome-binding ATPase YchF"/>
    <property type="match status" value="1"/>
</dbReference>
<dbReference type="PANTHER" id="PTHR23305:SF18">
    <property type="entry name" value="OBG-TYPE G DOMAIN-CONTAINING PROTEIN"/>
    <property type="match status" value="1"/>
</dbReference>
<dbReference type="Gene3D" id="3.40.50.300">
    <property type="entry name" value="P-loop containing nucleotide triphosphate hydrolases"/>
    <property type="match status" value="1"/>
</dbReference>
<evidence type="ECO:0000256" key="1">
    <source>
        <dbReference type="ARBA" id="ARBA00004141"/>
    </source>
</evidence>